<comment type="catalytic activity">
    <reaction evidence="9">
        <text>oxaloacetate + ATP = phosphoenolpyruvate + ADP + CO2</text>
        <dbReference type="Rhea" id="RHEA:18617"/>
        <dbReference type="ChEBI" id="CHEBI:16452"/>
        <dbReference type="ChEBI" id="CHEBI:16526"/>
        <dbReference type="ChEBI" id="CHEBI:30616"/>
        <dbReference type="ChEBI" id="CHEBI:58702"/>
        <dbReference type="ChEBI" id="CHEBI:456216"/>
        <dbReference type="EC" id="4.1.1.49"/>
    </reaction>
</comment>
<dbReference type="SUPFAM" id="SSF68923">
    <property type="entry name" value="PEP carboxykinase N-terminal domain"/>
    <property type="match status" value="1"/>
</dbReference>
<dbReference type="EC" id="4.1.1.49" evidence="3"/>
<name>I7LTP1_TETTS</name>
<evidence type="ECO:0000256" key="7">
    <source>
        <dbReference type="ARBA" id="ARBA00022840"/>
    </source>
</evidence>
<gene>
    <name evidence="10" type="ORF">TTHERM_00420030</name>
</gene>
<dbReference type="InterPro" id="IPR001272">
    <property type="entry name" value="PEP_carboxykinase_ATP"/>
</dbReference>
<evidence type="ECO:0000313" key="11">
    <source>
        <dbReference type="Proteomes" id="UP000009168"/>
    </source>
</evidence>
<dbReference type="STRING" id="312017.I7LTP1"/>
<dbReference type="GO" id="GO:0005829">
    <property type="term" value="C:cytosol"/>
    <property type="evidence" value="ECO:0007669"/>
    <property type="project" value="TreeGrafter"/>
</dbReference>
<evidence type="ECO:0000256" key="1">
    <source>
        <dbReference type="ARBA" id="ARBA00004742"/>
    </source>
</evidence>
<dbReference type="RefSeq" id="XP_001033258.2">
    <property type="nucleotide sequence ID" value="XM_001033258.3"/>
</dbReference>
<dbReference type="HOGENOM" id="CLU_018247_0_1_1"/>
<dbReference type="GO" id="GO:0006094">
    <property type="term" value="P:gluconeogenesis"/>
    <property type="evidence" value="ECO:0007669"/>
    <property type="project" value="UniProtKB-UniPathway"/>
</dbReference>
<dbReference type="NCBIfam" id="TIGR00224">
    <property type="entry name" value="pckA"/>
    <property type="match status" value="1"/>
</dbReference>
<reference evidence="11" key="1">
    <citation type="journal article" date="2006" name="PLoS Biol.">
        <title>Macronuclear genome sequence of the ciliate Tetrahymena thermophila, a model eukaryote.</title>
        <authorList>
            <person name="Eisen J.A."/>
            <person name="Coyne R.S."/>
            <person name="Wu M."/>
            <person name="Wu D."/>
            <person name="Thiagarajan M."/>
            <person name="Wortman J.R."/>
            <person name="Badger J.H."/>
            <person name="Ren Q."/>
            <person name="Amedeo P."/>
            <person name="Jones K.M."/>
            <person name="Tallon L.J."/>
            <person name="Delcher A.L."/>
            <person name="Salzberg S.L."/>
            <person name="Silva J.C."/>
            <person name="Haas B.J."/>
            <person name="Majoros W.H."/>
            <person name="Farzad M."/>
            <person name="Carlton J.M."/>
            <person name="Smith R.K. Jr."/>
            <person name="Garg J."/>
            <person name="Pearlman R.E."/>
            <person name="Karrer K.M."/>
            <person name="Sun L."/>
            <person name="Manning G."/>
            <person name="Elde N.C."/>
            <person name="Turkewitz A.P."/>
            <person name="Asai D.J."/>
            <person name="Wilkes D.E."/>
            <person name="Wang Y."/>
            <person name="Cai H."/>
            <person name="Collins K."/>
            <person name="Stewart B.A."/>
            <person name="Lee S.R."/>
            <person name="Wilamowska K."/>
            <person name="Weinberg Z."/>
            <person name="Ruzzo W.L."/>
            <person name="Wloga D."/>
            <person name="Gaertig J."/>
            <person name="Frankel J."/>
            <person name="Tsao C.-C."/>
            <person name="Gorovsky M.A."/>
            <person name="Keeling P.J."/>
            <person name="Waller R.F."/>
            <person name="Patron N.J."/>
            <person name="Cherry J.M."/>
            <person name="Stover N.A."/>
            <person name="Krieger C.J."/>
            <person name="del Toro C."/>
            <person name="Ryder H.F."/>
            <person name="Williamson S.C."/>
            <person name="Barbeau R.A."/>
            <person name="Hamilton E.P."/>
            <person name="Orias E."/>
        </authorList>
    </citation>
    <scope>NUCLEOTIDE SEQUENCE [LARGE SCALE GENOMIC DNA]</scope>
    <source>
        <strain evidence="11">SB210</strain>
    </source>
</reference>
<dbReference type="Proteomes" id="UP000009168">
    <property type="component" value="Unassembled WGS sequence"/>
</dbReference>
<dbReference type="SUPFAM" id="SSF53795">
    <property type="entry name" value="PEP carboxykinase-like"/>
    <property type="match status" value="1"/>
</dbReference>
<evidence type="ECO:0000256" key="4">
    <source>
        <dbReference type="ARBA" id="ARBA00022432"/>
    </source>
</evidence>
<dbReference type="AlphaFoldDB" id="I7LTP1"/>
<dbReference type="InterPro" id="IPR008210">
    <property type="entry name" value="PEP_carboxykinase_N"/>
</dbReference>
<dbReference type="Pfam" id="PF01293">
    <property type="entry name" value="PEPCK_ATP"/>
    <property type="match status" value="1"/>
</dbReference>
<dbReference type="KEGG" id="tet:TTHERM_00420030"/>
<dbReference type="eggNOG" id="ENOG502QQI5">
    <property type="taxonomic scope" value="Eukaryota"/>
</dbReference>
<keyword evidence="5" id="KW-0547">Nucleotide-binding</keyword>
<dbReference type="NCBIfam" id="NF006820">
    <property type="entry name" value="PRK09344.1-2"/>
    <property type="match status" value="1"/>
</dbReference>
<dbReference type="HAMAP" id="MF_00453">
    <property type="entry name" value="PEPCK_ATP"/>
    <property type="match status" value="1"/>
</dbReference>
<keyword evidence="6" id="KW-0210">Decarboxylase</keyword>
<evidence type="ECO:0000256" key="6">
    <source>
        <dbReference type="ARBA" id="ARBA00022793"/>
    </source>
</evidence>
<evidence type="ECO:0000256" key="2">
    <source>
        <dbReference type="ARBA" id="ARBA00006052"/>
    </source>
</evidence>
<dbReference type="FunCoup" id="I7LTP1">
    <property type="interactions" value="65"/>
</dbReference>
<dbReference type="OrthoDB" id="184182at2759"/>
<dbReference type="EMBL" id="GG662536">
    <property type="protein sequence ID" value="EAR85595.2"/>
    <property type="molecule type" value="Genomic_DNA"/>
</dbReference>
<organism evidence="10 11">
    <name type="scientific">Tetrahymena thermophila (strain SB210)</name>
    <dbReference type="NCBI Taxonomy" id="312017"/>
    <lineage>
        <taxon>Eukaryota</taxon>
        <taxon>Sar</taxon>
        <taxon>Alveolata</taxon>
        <taxon>Ciliophora</taxon>
        <taxon>Intramacronucleata</taxon>
        <taxon>Oligohymenophorea</taxon>
        <taxon>Hymenostomatida</taxon>
        <taxon>Tetrahymenina</taxon>
        <taxon>Tetrahymenidae</taxon>
        <taxon>Tetrahymena</taxon>
    </lineage>
</organism>
<dbReference type="OMA" id="VTIKHNP"/>
<sequence>MLSKLLKFNGATLQGTGKYYGLDRFGIVNKNILYNPSVAQLYEIATSCIPPSDPWTATNQISSTGALVAYSGQRTGRTPKEKRIVLNEASKDTIWWGDVNIPVCEESHQFCRDLTLKYLNQKKRVYIIDGYAGWDPKYRLKVRVVCSRSYHALFMKNMLIRPTAEELARDFSDDKNIDFHIFNAGEMKAPVPIKDLTSETTVQVNFKSNEIVILGTQYAGEMKKGVFGVMHYKMPQKGILSLHSSATEGAKGDITLFFGLSGTGKTTLSADPNRKLLGDDEHCWSDDGVFNIEGGCYAKAIDLSREKEPEIFDAIRFGAVLENVKFLDKSTREVNYTDISITENTRACYPLEHIPNAKFPSVGGHPNNIIFLTCDAYGVLPPVAKLTPEQAMYHFISGYTAKVAGTEVGIVEPQATFSACFGEAFLPLHPTFYADMLAKKIQKHNTHVWIVNTGWSGGKYGVGKRMSLKVTRKIIDAIHSGELEKAEYTNLELFNFKVPKQITGVDSSILMPKNTWTDKAAYDAELRKLAGMFQKNFKKYQDKATKEVINAGPVL</sequence>
<dbReference type="Gene3D" id="3.90.228.20">
    <property type="match status" value="1"/>
</dbReference>
<evidence type="ECO:0000256" key="8">
    <source>
        <dbReference type="ARBA" id="ARBA00023239"/>
    </source>
</evidence>
<evidence type="ECO:0000256" key="3">
    <source>
        <dbReference type="ARBA" id="ARBA00012363"/>
    </source>
</evidence>
<dbReference type="InterPro" id="IPR013035">
    <property type="entry name" value="PEP_carboxykinase_C"/>
</dbReference>
<keyword evidence="11" id="KW-1185">Reference proteome</keyword>
<dbReference type="PANTHER" id="PTHR30031">
    <property type="entry name" value="PHOSPHOENOLPYRUVATE CARBOXYKINASE ATP"/>
    <property type="match status" value="1"/>
</dbReference>
<evidence type="ECO:0000256" key="9">
    <source>
        <dbReference type="ARBA" id="ARBA00047371"/>
    </source>
</evidence>
<dbReference type="SMR" id="I7LTP1"/>
<dbReference type="CDD" id="cd00484">
    <property type="entry name" value="PEPCK_ATP"/>
    <property type="match status" value="1"/>
</dbReference>
<comment type="similarity">
    <text evidence="2">Belongs to the phosphoenolpyruvate carboxykinase (ATP) family.</text>
</comment>
<dbReference type="GO" id="GO:0004612">
    <property type="term" value="F:phosphoenolpyruvate carboxykinase (ATP) activity"/>
    <property type="evidence" value="ECO:0007669"/>
    <property type="project" value="UniProtKB-EC"/>
</dbReference>
<dbReference type="PIRSF" id="PIRSF006294">
    <property type="entry name" value="PEP_crbxkin"/>
    <property type="match status" value="1"/>
</dbReference>
<comment type="pathway">
    <text evidence="1">Carbohydrate biosynthesis; gluconeogenesis.</text>
</comment>
<dbReference type="UniPathway" id="UPA00138"/>
<protein>
    <recommendedName>
        <fullName evidence="3">phosphoenolpyruvate carboxykinase (ATP)</fullName>
        <ecNumber evidence="3">4.1.1.49</ecNumber>
    </recommendedName>
</protein>
<accession>I7LTP1</accession>
<keyword evidence="4" id="KW-0312">Gluconeogenesis</keyword>
<dbReference type="InParanoid" id="I7LTP1"/>
<evidence type="ECO:0000256" key="5">
    <source>
        <dbReference type="ARBA" id="ARBA00022741"/>
    </source>
</evidence>
<dbReference type="Gene3D" id="2.170.8.10">
    <property type="entry name" value="Phosphoenolpyruvate Carboxykinase, domain 2"/>
    <property type="match status" value="1"/>
</dbReference>
<keyword evidence="7" id="KW-0067">ATP-binding</keyword>
<proteinExistence type="inferred from homology"/>
<dbReference type="Gene3D" id="3.40.449.10">
    <property type="entry name" value="Phosphoenolpyruvate Carboxykinase, domain 1"/>
    <property type="match status" value="1"/>
</dbReference>
<dbReference type="PANTHER" id="PTHR30031:SF0">
    <property type="entry name" value="PHOSPHOENOLPYRUVATE CARBOXYKINASE (ATP)"/>
    <property type="match status" value="1"/>
</dbReference>
<dbReference type="FunFam" id="2.170.8.10:FF:000001">
    <property type="entry name" value="Phosphoenolpyruvate carboxykinase (ATP)"/>
    <property type="match status" value="1"/>
</dbReference>
<keyword evidence="8" id="KW-0456">Lyase</keyword>
<dbReference type="NCBIfam" id="NF006821">
    <property type="entry name" value="PRK09344.1-3"/>
    <property type="match status" value="1"/>
</dbReference>
<dbReference type="GeneID" id="7824496"/>
<dbReference type="GO" id="GO:0005524">
    <property type="term" value="F:ATP binding"/>
    <property type="evidence" value="ECO:0007669"/>
    <property type="project" value="UniProtKB-KW"/>
</dbReference>
<evidence type="ECO:0000313" key="10">
    <source>
        <dbReference type="EMBL" id="EAR85595.2"/>
    </source>
</evidence>